<keyword evidence="6" id="KW-1185">Reference proteome</keyword>
<feature type="compositionally biased region" description="Acidic residues" evidence="4">
    <location>
        <begin position="1417"/>
        <end position="1428"/>
    </location>
</feature>
<dbReference type="Gene3D" id="1.25.40.10">
    <property type="entry name" value="Tetratricopeptide repeat domain"/>
    <property type="match status" value="1"/>
</dbReference>
<evidence type="ECO:0000256" key="3">
    <source>
        <dbReference type="PROSITE-ProRule" id="PRU00339"/>
    </source>
</evidence>
<dbReference type="PANTHER" id="PTHR15502:SF7">
    <property type="entry name" value="CALCINEURIN-BINDING PROTEIN CABIN-1"/>
    <property type="match status" value="1"/>
</dbReference>
<sequence>MAPAKIKALNDNSSDESEVDEENPTVTREALEEKALIRYREILALQQAHKWDEAEEAYKSLLSSDILAKTTGTLGPETCRVQHSLLHMKYSCLKNLGNIFIQKKDFQSSLDYYLQAVEIDNSDITVWFRIGRIAMRIADLNLAISAFLEGLRCNPRHWPCLDNIITIFYAVGDFLACLSYIHKAFELDPDFCKGHIFIKEIEKKHPTVLKDFKIFYPECSLEGREELGVEREEIQFILDEVEELQKNDRAVNRPAPDEEIPPTQILKPFKKKSWLNLGQALLALHEDLSRSFQTSIFSRVRLKDSEAESPEKADKQPEDMEVEECLENADHTQAGTRNKRKRSSPTLAEQLRYSDKRRSARVRDTTRKQEPSLARTLCNLIPRSLMPQREEQSNKDFDVLRWMNEDSMDTMDIYRLFENKEGCSRESSTSLGPSNNISIESRIKIIQEENYFDTSEEINELKSFLETHNEKPFFEILTQFLLHLSTKWSAMWPHGLSQVYLRICKIIRGQGPQKQHTIFLLQQPTDIVRAKDELVPEAKALLLFCELLLDDWLQKESEDKKTSLLGNSLLGGELSSLMLGELWDVCSSANDTILNVRSYWFEALLYLHCGETLSAANAFSSIVCSIDDTFKLNLPNLVNNFEISKAVAQKYLHSLNWNELLREVPSLRDRGQFSEVISILKDCLTSTNPILQAAQPIMDRFEQYCILLDSLIELEKYQDCFEFCEACCHEALNSYRGCYLDENSMETKMRYICIINRCLQGMLVCIETIGEKIVSELKEGRGTRLIQTLSNIICHQSEYNEASVDETINCTIPWILFYYVIKSTEAPYDQDLMIPISLQVLFTAHDYLGRRSWCLYDEAAVLFLILHIVEPILRSPTLDLEIRLALVQQVDQIFFCLYQHPYKRNKPRHVVDHNVLGLALTWSRAVQMYRFYKPLELPAFDSNKSSAISGDFESLVKRLIPLIPKDLNPSHLMEGVMAYLNREVDNIPEVSPLLPIEIEDCFYFLGDYHFKSKSWGKAIKYYLQDVCHNPLRVDSWAAMALARGGQVEMKLNSCESIKSEEEFLDQAMMACQCYKRSLEIDAQHPTLWIEYGSFSYMLHSFCSRLLKQETTNLSLELFATLEEVKEKMLQTSFDCFMSANSVYNSLILEGNDMQDERWLHHFMLGKIAEKKEEPANVYIDHYLKSTELLHSSGAQYPTTVNYSNPQFYAVEALELYFRIHSSILKRIEQCEDKPLPPSTRHLFKTTVENLMKSPFATHNQDASIKLSSSNLPDNHDLKGEEESEENSNCILPEVEDLMKHLLQSVLESLIAHEEDVKEDPEDASALGEKKEDDLKQEVKTGGFPENLEVKQEQTTAQGSCLEESALEIVSNTDGDHIKTEITWDVPAKNSMSPKGKELAEEIMQVAKETDGSQNDVEMIDENEIDLQEENLKAKQELLSSDEHETDTEDVCESEREEESVTDSGQAEEEKFELSLSENESTKNVTEPELSWEKKETEKNETDTKEKPSVDSQEVQEEEEEGNENEEEESMEMVLSEITGEMEKCKKKVVTEEEEMTSPGSPSSEGTEQLKSGGTAAGKETDAFETSGKKRKHSHGNLKAKVDPLSSEDSSASNSSSSSSASSSSSNASDSSTSSSSSGSGSSESSVSSSSSSDASSSSEALESTTASESKSEKMTIKKRKMEAVSQENENEENWKAVQSELTQHCLNAIVECTRRFPEHYKSLYRLAHYHFRSKLHRDVKKCHTILLGPGGLFADRKFNNFFNGVWRIPSGEIDRAGSFAYHMSCCVHLVVDMLRDLKDFYMLLELSIQLRDMPEPDKKYLRDNEREQLSKEAFSLSLNSVRKITQESFLQKNPVAKETQKATLLDVYRCYHKVNKYWPQKEQVFSKLLTDFYRKYFPEKSTGNILESAIKFCSAEINAVKSAATLAATVNATPPPIVPDRPASSSKTTNQAPTPASAPFSPKVTSSVMLQPPVPKSKSSAPFSPHSPRPVGRPPKTPNVTVRPPKADTAISAFEAKMFDLIRAVKLNLKKQHVLTDPEHYPPNISVQERTMIAKYLISKYEEKERMAMKLQKGMFSKTLAAFQSGARSPGPSTPQRFSSPKRPDSAKKTPTPFLPKDFSPTPNVSITPVSTKIAEKDTRKQSSGKQVPNLYQGKRFIQSIDPTGAYTTPSMHQRSLQSNQLKNRNLAVSNQKSIRNSETAGILAKPVCPTGAVSISKAAPYNTKPGLKPQPAPAHSAPKQRNASNLLPAHISKLGTVSLSKSISLTPVPPVDKPVPRPGVSKVPPSKATPVDRALFTTKVASPKSIVQHISSNSGLSITRSPGAPNPKPMSPSGGMIIKKAQPSTSISTPSPKVTSHALTSEVDIRTVIPKDLIITTVGKGKDSTSESPVTIQKVKHADSPKPAEQPADVVSALKAFNKSITIFPTDAPSK</sequence>
<feature type="region of interest" description="Disordered" evidence="4">
    <location>
        <begin position="2312"/>
        <end position="2333"/>
    </location>
</feature>
<evidence type="ECO:0000313" key="6">
    <source>
        <dbReference type="Proteomes" id="UP001152759"/>
    </source>
</evidence>
<dbReference type="SMART" id="SM00028">
    <property type="entry name" value="TPR"/>
    <property type="match status" value="5"/>
</dbReference>
<feature type="region of interest" description="Disordered" evidence="4">
    <location>
        <begin position="1"/>
        <end position="26"/>
    </location>
</feature>
<feature type="compositionally biased region" description="Acidic residues" evidence="4">
    <location>
        <begin position="13"/>
        <end position="23"/>
    </location>
</feature>
<feature type="region of interest" description="Disordered" evidence="4">
    <location>
        <begin position="2267"/>
        <end position="2288"/>
    </location>
</feature>
<dbReference type="InterPro" id="IPR011990">
    <property type="entry name" value="TPR-like_helical_dom_sf"/>
</dbReference>
<feature type="compositionally biased region" description="Polar residues" evidence="4">
    <location>
        <begin position="2312"/>
        <end position="2321"/>
    </location>
</feature>
<feature type="compositionally biased region" description="Low complexity" evidence="4">
    <location>
        <begin position="1606"/>
        <end position="1668"/>
    </location>
</feature>
<feature type="compositionally biased region" description="Polar residues" evidence="4">
    <location>
        <begin position="2121"/>
        <end position="2131"/>
    </location>
</feature>
<feature type="compositionally biased region" description="Polar residues" evidence="4">
    <location>
        <begin position="1943"/>
        <end position="1954"/>
    </location>
</feature>
<feature type="compositionally biased region" description="Basic and acidic residues" evidence="4">
    <location>
        <begin position="1490"/>
        <end position="1508"/>
    </location>
</feature>
<gene>
    <name evidence="5" type="ORF">BEMITA_LOCUS5859</name>
</gene>
<feature type="repeat" description="TPR" evidence="3">
    <location>
        <begin position="90"/>
        <end position="123"/>
    </location>
</feature>
<reference evidence="5" key="1">
    <citation type="submission" date="2021-12" db="EMBL/GenBank/DDBJ databases">
        <authorList>
            <person name="King R."/>
        </authorList>
    </citation>
    <scope>NUCLEOTIDE SEQUENCE</scope>
</reference>
<dbReference type="InterPro" id="IPR019734">
    <property type="entry name" value="TPR_rpt"/>
</dbReference>
<feature type="compositionally biased region" description="Pro residues" evidence="4">
    <location>
        <begin position="1985"/>
        <end position="1997"/>
    </location>
</feature>
<proteinExistence type="predicted"/>
<protein>
    <recommendedName>
        <fullName evidence="7">Calcineurin-binding protein cabin-1</fullName>
    </recommendedName>
</protein>
<name>A0A9P0A915_BEMTA</name>
<dbReference type="GO" id="GO:0006325">
    <property type="term" value="P:chromatin organization"/>
    <property type="evidence" value="ECO:0007669"/>
    <property type="project" value="InterPro"/>
</dbReference>
<feature type="region of interest" description="Disordered" evidence="4">
    <location>
        <begin position="2220"/>
        <end position="2241"/>
    </location>
</feature>
<evidence type="ECO:0008006" key="7">
    <source>
        <dbReference type="Google" id="ProtNLM"/>
    </source>
</evidence>
<feature type="region of interest" description="Disordered" evidence="4">
    <location>
        <begin position="2380"/>
        <end position="2407"/>
    </location>
</feature>
<feature type="repeat" description="TPR" evidence="3">
    <location>
        <begin position="124"/>
        <end position="157"/>
    </location>
</feature>
<feature type="compositionally biased region" description="Acidic residues" evidence="4">
    <location>
        <begin position="1513"/>
        <end position="1530"/>
    </location>
</feature>
<dbReference type="GO" id="GO:0031491">
    <property type="term" value="F:nucleosome binding"/>
    <property type="evidence" value="ECO:0007669"/>
    <property type="project" value="TreeGrafter"/>
</dbReference>
<feature type="region of interest" description="Disordered" evidence="4">
    <location>
        <begin position="1312"/>
        <end position="1335"/>
    </location>
</feature>
<evidence type="ECO:0000256" key="4">
    <source>
        <dbReference type="SAM" id="MobiDB-lite"/>
    </source>
</evidence>
<dbReference type="PANTHER" id="PTHR15502">
    <property type="entry name" value="CALCINEURIN-BINDING PROTEIN CABIN 1-RELATED"/>
    <property type="match status" value="1"/>
</dbReference>
<evidence type="ECO:0000256" key="1">
    <source>
        <dbReference type="ARBA" id="ARBA00004123"/>
    </source>
</evidence>
<comment type="subcellular location">
    <subcellularLocation>
        <location evidence="1">Nucleus</location>
    </subcellularLocation>
</comment>
<dbReference type="InterPro" id="IPR033053">
    <property type="entry name" value="Hir3/CABIN1"/>
</dbReference>
<feature type="region of interest" description="Disordered" evidence="4">
    <location>
        <begin position="1407"/>
        <end position="1683"/>
    </location>
</feature>
<evidence type="ECO:0000256" key="2">
    <source>
        <dbReference type="ARBA" id="ARBA00023242"/>
    </source>
</evidence>
<feature type="compositionally biased region" description="Polar residues" evidence="4">
    <location>
        <begin position="1475"/>
        <end position="1484"/>
    </location>
</feature>
<feature type="compositionally biased region" description="Pro residues" evidence="4">
    <location>
        <begin position="2268"/>
        <end position="2278"/>
    </location>
</feature>
<feature type="region of interest" description="Disordered" evidence="4">
    <location>
        <begin position="2084"/>
        <end position="2155"/>
    </location>
</feature>
<feature type="compositionally biased region" description="Polar residues" evidence="4">
    <location>
        <begin position="1557"/>
        <end position="1571"/>
    </location>
</feature>
<feature type="compositionally biased region" description="Acidic residues" evidence="4">
    <location>
        <begin position="1443"/>
        <end position="1466"/>
    </location>
</feature>
<organism evidence="5 6">
    <name type="scientific">Bemisia tabaci</name>
    <name type="common">Sweetpotato whitefly</name>
    <name type="synonym">Aleurodes tabaci</name>
    <dbReference type="NCBI Taxonomy" id="7038"/>
    <lineage>
        <taxon>Eukaryota</taxon>
        <taxon>Metazoa</taxon>
        <taxon>Ecdysozoa</taxon>
        <taxon>Arthropoda</taxon>
        <taxon>Hexapoda</taxon>
        <taxon>Insecta</taxon>
        <taxon>Pterygota</taxon>
        <taxon>Neoptera</taxon>
        <taxon>Paraneoptera</taxon>
        <taxon>Hemiptera</taxon>
        <taxon>Sternorrhyncha</taxon>
        <taxon>Aleyrodoidea</taxon>
        <taxon>Aleyrodidae</taxon>
        <taxon>Aleyrodinae</taxon>
        <taxon>Bemisia</taxon>
    </lineage>
</organism>
<evidence type="ECO:0000313" key="5">
    <source>
        <dbReference type="EMBL" id="CAH0386786.1"/>
    </source>
</evidence>
<keyword evidence="3" id="KW-0802">TPR repeat</keyword>
<feature type="compositionally biased region" description="Basic residues" evidence="4">
    <location>
        <begin position="1588"/>
        <end position="1597"/>
    </location>
</feature>
<dbReference type="SUPFAM" id="SSF48452">
    <property type="entry name" value="TPR-like"/>
    <property type="match status" value="2"/>
</dbReference>
<dbReference type="PROSITE" id="PS50005">
    <property type="entry name" value="TPR"/>
    <property type="match status" value="2"/>
</dbReference>
<feature type="region of interest" description="Disordered" evidence="4">
    <location>
        <begin position="328"/>
        <end position="369"/>
    </location>
</feature>
<feature type="compositionally biased region" description="Basic and acidic residues" evidence="4">
    <location>
        <begin position="352"/>
        <end position="369"/>
    </location>
</feature>
<keyword evidence="2" id="KW-0539">Nucleus</keyword>
<dbReference type="GO" id="GO:0005634">
    <property type="term" value="C:nucleus"/>
    <property type="evidence" value="ECO:0007669"/>
    <property type="project" value="UniProtKB-SubCell"/>
</dbReference>
<feature type="region of interest" description="Disordered" evidence="4">
    <location>
        <begin position="1265"/>
        <end position="1287"/>
    </location>
</feature>
<dbReference type="EMBL" id="OU963864">
    <property type="protein sequence ID" value="CAH0386786.1"/>
    <property type="molecule type" value="Genomic_DNA"/>
</dbReference>
<accession>A0A9P0A915</accession>
<dbReference type="Proteomes" id="UP001152759">
    <property type="component" value="Chromosome 3"/>
</dbReference>
<feature type="region of interest" description="Disordered" evidence="4">
    <location>
        <begin position="1932"/>
        <end position="2004"/>
    </location>
</feature>